<keyword evidence="1" id="KW-0812">Transmembrane</keyword>
<dbReference type="RefSeq" id="WP_046313148.1">
    <property type="nucleotide sequence ID" value="NZ_CBCSCY010000039.1"/>
</dbReference>
<keyword evidence="1" id="KW-1133">Transmembrane helix</keyword>
<accession>A0A0E3UZ53</accession>
<name>A0A0E3UZ53_9BACT</name>
<organism evidence="2 3">
    <name type="scientific">Pontibacter korlensis</name>
    <dbReference type="NCBI Taxonomy" id="400092"/>
    <lineage>
        <taxon>Bacteria</taxon>
        <taxon>Pseudomonadati</taxon>
        <taxon>Bacteroidota</taxon>
        <taxon>Cytophagia</taxon>
        <taxon>Cytophagales</taxon>
        <taxon>Hymenobacteraceae</taxon>
        <taxon>Pontibacter</taxon>
    </lineage>
</organism>
<dbReference type="InterPro" id="IPR021913">
    <property type="entry name" value="DUF3526"/>
</dbReference>
<keyword evidence="1" id="KW-0472">Membrane</keyword>
<feature type="transmembrane region" description="Helical" evidence="1">
    <location>
        <begin position="21"/>
        <end position="39"/>
    </location>
</feature>
<dbReference type="HOGENOM" id="CLU_042403_1_0_10"/>
<dbReference type="STRING" id="400092.PKOR_20470"/>
<gene>
    <name evidence="2" type="ORF">PKOR_20470</name>
</gene>
<feature type="transmembrane region" description="Helical" evidence="1">
    <location>
        <begin position="136"/>
        <end position="156"/>
    </location>
</feature>
<feature type="transmembrane region" description="Helical" evidence="1">
    <location>
        <begin position="249"/>
        <end position="269"/>
    </location>
</feature>
<dbReference type="Proteomes" id="UP000033109">
    <property type="component" value="Chromosome"/>
</dbReference>
<keyword evidence="3" id="KW-1185">Reference proteome</keyword>
<reference evidence="2 3" key="1">
    <citation type="journal article" date="2015" name="Sci. Rep.">
        <title>Unraveling adaptation of Pontibacter korlensis to radiation and infertility in desert through complete genome and comparative transcriptomic analysis.</title>
        <authorList>
            <person name="Dai J."/>
            <person name="Dai W."/>
            <person name="Qiu C."/>
            <person name="Yang Z."/>
            <person name="Zhang Y."/>
            <person name="Zhou M."/>
            <person name="Zhang L."/>
            <person name="Fang C."/>
            <person name="Gao Q."/>
            <person name="Yang Q."/>
            <person name="Li X."/>
            <person name="Wang Z."/>
            <person name="Wang Z."/>
            <person name="Jia Z."/>
            <person name="Chen X."/>
        </authorList>
    </citation>
    <scope>NUCLEOTIDE SEQUENCE [LARGE SCALE GENOMIC DNA]</scope>
    <source>
        <strain evidence="2 3">X14-1T</strain>
    </source>
</reference>
<sequence>MRKFWILIKYEWLNFKADKGLLILTTLTLFAGLYGIYYGTTELEKQRENIAKLDVLTEHNVEEMKEKFPGEADAGDIGYYHSTFAVNHPDSWASLSMGQRDVNPYYIKLRLLNLQSQLYDTENINPLKVLSGNFDLAFVLVYLFPLLIIGLCFNILSVEKEQGTLPLLLSQPIGLPLIVGAKLSFRMMIVLGLALLLSVLAMVWGQVMPDVRVALWLGVVLLYCLFWFGVAFLVAALQKNSAFNAVTLLGVWLMLTIIIPALLNVYVAVKQPIPQALELTIKQREVVHGGWDKPKRETMDQFFALYPQYTDTTDIKVRFVWRWYYAFQHLGDVAVADLAEAYQEGLQARHQLVEKLNVLSVPVNVQGVFNAMAGSDLPSHLAFMQSATQYHDSLREFYYPFLFNNVPFTHADYEKEPRHSFTSSPDFATAYSGLFKLVICVLVVFGIGFVLFRLKEASVK</sequence>
<feature type="transmembrane region" description="Helical" evidence="1">
    <location>
        <begin position="187"/>
        <end position="207"/>
    </location>
</feature>
<feature type="transmembrane region" description="Helical" evidence="1">
    <location>
        <begin position="430"/>
        <end position="452"/>
    </location>
</feature>
<dbReference type="Pfam" id="PF12040">
    <property type="entry name" value="DUF3526"/>
    <property type="match status" value="1"/>
</dbReference>
<protein>
    <recommendedName>
        <fullName evidence="4">ABC transporter permease</fullName>
    </recommendedName>
</protein>
<evidence type="ECO:0008006" key="4">
    <source>
        <dbReference type="Google" id="ProtNLM"/>
    </source>
</evidence>
<dbReference type="PATRIC" id="fig|400092.3.peg.4493"/>
<dbReference type="AlphaFoldDB" id="A0A0E3UZ53"/>
<dbReference type="OrthoDB" id="6016419at2"/>
<evidence type="ECO:0000313" key="3">
    <source>
        <dbReference type="Proteomes" id="UP000033109"/>
    </source>
</evidence>
<feature type="transmembrane region" description="Helical" evidence="1">
    <location>
        <begin position="213"/>
        <end position="237"/>
    </location>
</feature>
<dbReference type="EMBL" id="CP009621">
    <property type="protein sequence ID" value="AKD05016.1"/>
    <property type="molecule type" value="Genomic_DNA"/>
</dbReference>
<evidence type="ECO:0000313" key="2">
    <source>
        <dbReference type="EMBL" id="AKD05016.1"/>
    </source>
</evidence>
<dbReference type="PANTHER" id="PTHR43471">
    <property type="entry name" value="ABC TRANSPORTER PERMEASE"/>
    <property type="match status" value="1"/>
</dbReference>
<dbReference type="KEGG" id="pko:PKOR_20470"/>
<dbReference type="PANTHER" id="PTHR43471:SF14">
    <property type="entry name" value="ABC-2 TYPE TRANSPORT SYSTEM PERMEASE PROTEIN"/>
    <property type="match status" value="1"/>
</dbReference>
<evidence type="ECO:0000256" key="1">
    <source>
        <dbReference type="SAM" id="Phobius"/>
    </source>
</evidence>
<proteinExistence type="predicted"/>